<dbReference type="SMART" id="SM00862">
    <property type="entry name" value="Trans_reg_C"/>
    <property type="match status" value="1"/>
</dbReference>
<sequence>MGHDNSQRPNLAVHFNGTTVAHVPLILIVEDEPDIADVLDSYLRRDGFQTQRASDGDRALQLHQQLKPDLVLLDIRLPALSGMEVLREIRKVGDTPIIMVTALADDMDKLVALHVGADDYVVKPFNPSEVVARVKAVLRRLHAVSRQTRPTRIGRIQIDHDAHLVSVIDDAGQEHPLTLTRTEFRLLAYMGRNPKRCFARQDLIHACLPESDALERVIDSHLSKLRHKLQQAGGGSLIESVRGVGYRLWPES</sequence>
<reference evidence="6 7" key="1">
    <citation type="submission" date="2020-10" db="EMBL/GenBank/DDBJ databases">
        <title>Phylogeny of dyella-like bacteria.</title>
        <authorList>
            <person name="Fu J."/>
        </authorList>
    </citation>
    <scope>NUCLEOTIDE SEQUENCE [LARGE SCALE GENOMIC DNA]</scope>
    <source>
        <strain evidence="6 7">BB4</strain>
    </source>
</reference>
<dbReference type="PROSITE" id="PS51755">
    <property type="entry name" value="OMPR_PHOB"/>
    <property type="match status" value="1"/>
</dbReference>
<dbReference type="EMBL" id="JADIKD010000012">
    <property type="protein sequence ID" value="MFK2919028.1"/>
    <property type="molecule type" value="Genomic_DNA"/>
</dbReference>
<evidence type="ECO:0000259" key="4">
    <source>
        <dbReference type="PROSITE" id="PS50110"/>
    </source>
</evidence>
<accession>A0ABW8KAU4</accession>
<dbReference type="Gene3D" id="1.10.10.10">
    <property type="entry name" value="Winged helix-like DNA-binding domain superfamily/Winged helix DNA-binding domain"/>
    <property type="match status" value="1"/>
</dbReference>
<evidence type="ECO:0000313" key="7">
    <source>
        <dbReference type="Proteomes" id="UP001620408"/>
    </source>
</evidence>
<evidence type="ECO:0000256" key="1">
    <source>
        <dbReference type="ARBA" id="ARBA00023125"/>
    </source>
</evidence>
<comment type="caution">
    <text evidence="6">The sequence shown here is derived from an EMBL/GenBank/DDBJ whole genome shotgun (WGS) entry which is preliminary data.</text>
</comment>
<evidence type="ECO:0000256" key="3">
    <source>
        <dbReference type="PROSITE-ProRule" id="PRU01091"/>
    </source>
</evidence>
<dbReference type="InterPro" id="IPR039420">
    <property type="entry name" value="WalR-like"/>
</dbReference>
<keyword evidence="7" id="KW-1185">Reference proteome</keyword>
<proteinExistence type="predicted"/>
<dbReference type="PANTHER" id="PTHR48111">
    <property type="entry name" value="REGULATOR OF RPOS"/>
    <property type="match status" value="1"/>
</dbReference>
<dbReference type="CDD" id="cd00383">
    <property type="entry name" value="trans_reg_C"/>
    <property type="match status" value="1"/>
</dbReference>
<dbReference type="Gene3D" id="6.10.250.690">
    <property type="match status" value="1"/>
</dbReference>
<feature type="domain" description="OmpR/PhoB-type" evidence="5">
    <location>
        <begin position="148"/>
        <end position="250"/>
    </location>
</feature>
<dbReference type="InterPro" id="IPR001789">
    <property type="entry name" value="Sig_transdc_resp-reg_receiver"/>
</dbReference>
<dbReference type="SUPFAM" id="SSF46894">
    <property type="entry name" value="C-terminal effector domain of the bipartite response regulators"/>
    <property type="match status" value="1"/>
</dbReference>
<feature type="modified residue" description="4-aspartylphosphate" evidence="2">
    <location>
        <position position="74"/>
    </location>
</feature>
<dbReference type="InterPro" id="IPR036388">
    <property type="entry name" value="WH-like_DNA-bd_sf"/>
</dbReference>
<dbReference type="PANTHER" id="PTHR48111:SF59">
    <property type="entry name" value="TRANSCRIPTIONAL REGULATORY PROTEIN BAER"/>
    <property type="match status" value="1"/>
</dbReference>
<evidence type="ECO:0000313" key="6">
    <source>
        <dbReference type="EMBL" id="MFK2919028.1"/>
    </source>
</evidence>
<gene>
    <name evidence="6" type="ORF">ISS97_17285</name>
</gene>
<protein>
    <submittedName>
        <fullName evidence="6">Response regulator transcription factor</fullName>
    </submittedName>
</protein>
<dbReference type="Pfam" id="PF00072">
    <property type="entry name" value="Response_reg"/>
    <property type="match status" value="1"/>
</dbReference>
<organism evidence="6 7">
    <name type="scientific">Dyella koreensis</name>
    <dbReference type="NCBI Taxonomy" id="311235"/>
    <lineage>
        <taxon>Bacteria</taxon>
        <taxon>Pseudomonadati</taxon>
        <taxon>Pseudomonadota</taxon>
        <taxon>Gammaproteobacteria</taxon>
        <taxon>Lysobacterales</taxon>
        <taxon>Rhodanobacteraceae</taxon>
        <taxon>Dyella</taxon>
    </lineage>
</organism>
<evidence type="ECO:0000256" key="2">
    <source>
        <dbReference type="PROSITE-ProRule" id="PRU00169"/>
    </source>
</evidence>
<dbReference type="Gene3D" id="3.40.50.2300">
    <property type="match status" value="1"/>
</dbReference>
<dbReference type="InterPro" id="IPR016032">
    <property type="entry name" value="Sig_transdc_resp-reg_C-effctor"/>
</dbReference>
<evidence type="ECO:0000259" key="5">
    <source>
        <dbReference type="PROSITE" id="PS51755"/>
    </source>
</evidence>
<name>A0ABW8KAU4_9GAMM</name>
<dbReference type="CDD" id="cd17574">
    <property type="entry name" value="REC_OmpR"/>
    <property type="match status" value="1"/>
</dbReference>
<dbReference type="Proteomes" id="UP001620408">
    <property type="component" value="Unassembled WGS sequence"/>
</dbReference>
<keyword evidence="2" id="KW-0597">Phosphoprotein</keyword>
<dbReference type="SMART" id="SM00448">
    <property type="entry name" value="REC"/>
    <property type="match status" value="1"/>
</dbReference>
<dbReference type="PROSITE" id="PS50110">
    <property type="entry name" value="RESPONSE_REGULATORY"/>
    <property type="match status" value="1"/>
</dbReference>
<dbReference type="InterPro" id="IPR011006">
    <property type="entry name" value="CheY-like_superfamily"/>
</dbReference>
<feature type="domain" description="Response regulatory" evidence="4">
    <location>
        <begin position="25"/>
        <end position="138"/>
    </location>
</feature>
<dbReference type="Pfam" id="PF00486">
    <property type="entry name" value="Trans_reg_C"/>
    <property type="match status" value="1"/>
</dbReference>
<keyword evidence="1 3" id="KW-0238">DNA-binding</keyword>
<dbReference type="SUPFAM" id="SSF52172">
    <property type="entry name" value="CheY-like"/>
    <property type="match status" value="1"/>
</dbReference>
<dbReference type="InterPro" id="IPR001867">
    <property type="entry name" value="OmpR/PhoB-type_DNA-bd"/>
</dbReference>
<feature type="DNA-binding region" description="OmpR/PhoB-type" evidence="3">
    <location>
        <begin position="148"/>
        <end position="250"/>
    </location>
</feature>